<dbReference type="AlphaFoldDB" id="A0A9D2Q7W7"/>
<dbReference type="EMBL" id="DWVY01000031">
    <property type="protein sequence ID" value="HJC74549.1"/>
    <property type="molecule type" value="Genomic_DNA"/>
</dbReference>
<reference evidence="9" key="1">
    <citation type="journal article" date="2021" name="PeerJ">
        <title>Extensive microbial diversity within the chicken gut microbiome revealed by metagenomics and culture.</title>
        <authorList>
            <person name="Gilroy R."/>
            <person name="Ravi A."/>
            <person name="Getino M."/>
            <person name="Pursley I."/>
            <person name="Horton D.L."/>
            <person name="Alikhan N.F."/>
            <person name="Baker D."/>
            <person name="Gharbi K."/>
            <person name="Hall N."/>
            <person name="Watson M."/>
            <person name="Adriaenssens E.M."/>
            <person name="Foster-Nyarko E."/>
            <person name="Jarju S."/>
            <person name="Secka A."/>
            <person name="Antonio M."/>
            <person name="Oren A."/>
            <person name="Chaudhuri R.R."/>
            <person name="La Ragione R."/>
            <person name="Hildebrand F."/>
            <person name="Pallen M.J."/>
        </authorList>
    </citation>
    <scope>NUCLEOTIDE SEQUENCE</scope>
    <source>
        <strain evidence="9">CHK196-7946</strain>
    </source>
</reference>
<protein>
    <submittedName>
        <fullName evidence="9">C40 family peptidase</fullName>
    </submittedName>
</protein>
<feature type="domain" description="NlpC/P60" evidence="8">
    <location>
        <begin position="287"/>
        <end position="393"/>
    </location>
</feature>
<keyword evidence="5" id="KW-0175">Coiled coil</keyword>
<feature type="compositionally biased region" description="Acidic residues" evidence="6">
    <location>
        <begin position="264"/>
        <end position="274"/>
    </location>
</feature>
<dbReference type="PANTHER" id="PTHR47359:SF3">
    <property type="entry name" value="NLP_P60 DOMAIN-CONTAINING PROTEIN-RELATED"/>
    <property type="match status" value="1"/>
</dbReference>
<proteinExistence type="inferred from homology"/>
<dbReference type="InterPro" id="IPR051794">
    <property type="entry name" value="PG_Endopeptidase_C40"/>
</dbReference>
<dbReference type="PANTHER" id="PTHR47359">
    <property type="entry name" value="PEPTIDOGLYCAN DL-ENDOPEPTIDASE CWLO"/>
    <property type="match status" value="1"/>
</dbReference>
<keyword evidence="3" id="KW-0378">Hydrolase</keyword>
<dbReference type="Proteomes" id="UP000823902">
    <property type="component" value="Unassembled WGS sequence"/>
</dbReference>
<evidence type="ECO:0000256" key="2">
    <source>
        <dbReference type="ARBA" id="ARBA00022670"/>
    </source>
</evidence>
<evidence type="ECO:0000256" key="5">
    <source>
        <dbReference type="SAM" id="Coils"/>
    </source>
</evidence>
<dbReference type="Gene3D" id="3.90.1720.10">
    <property type="entry name" value="endopeptidase domain like (from Nostoc punctiforme)"/>
    <property type="match status" value="1"/>
</dbReference>
<keyword evidence="2" id="KW-0645">Protease</keyword>
<dbReference type="Gene3D" id="6.10.250.3150">
    <property type="match status" value="1"/>
</dbReference>
<dbReference type="GO" id="GO:0006508">
    <property type="term" value="P:proteolysis"/>
    <property type="evidence" value="ECO:0007669"/>
    <property type="project" value="UniProtKB-KW"/>
</dbReference>
<name>A0A9D2Q7W7_9FIRM</name>
<dbReference type="InterPro" id="IPR038765">
    <property type="entry name" value="Papain-like_cys_pep_sf"/>
</dbReference>
<evidence type="ECO:0000256" key="3">
    <source>
        <dbReference type="ARBA" id="ARBA00022801"/>
    </source>
</evidence>
<dbReference type="PROSITE" id="PS51935">
    <property type="entry name" value="NLPC_P60"/>
    <property type="match status" value="1"/>
</dbReference>
<evidence type="ECO:0000313" key="9">
    <source>
        <dbReference type="EMBL" id="HJC74549.1"/>
    </source>
</evidence>
<dbReference type="Pfam" id="PF00877">
    <property type="entry name" value="NLPC_P60"/>
    <property type="match status" value="1"/>
</dbReference>
<feature type="compositionally biased region" description="Polar residues" evidence="6">
    <location>
        <begin position="246"/>
        <end position="261"/>
    </location>
</feature>
<evidence type="ECO:0000256" key="7">
    <source>
        <dbReference type="SAM" id="SignalP"/>
    </source>
</evidence>
<organism evidence="9 10">
    <name type="scientific">Candidatus Mediterraneibacter faecavium</name>
    <dbReference type="NCBI Taxonomy" id="2838668"/>
    <lineage>
        <taxon>Bacteria</taxon>
        <taxon>Bacillati</taxon>
        <taxon>Bacillota</taxon>
        <taxon>Clostridia</taxon>
        <taxon>Lachnospirales</taxon>
        <taxon>Lachnospiraceae</taxon>
        <taxon>Mediterraneibacter</taxon>
    </lineage>
</organism>
<evidence type="ECO:0000313" key="10">
    <source>
        <dbReference type="Proteomes" id="UP000823902"/>
    </source>
</evidence>
<dbReference type="SUPFAM" id="SSF54001">
    <property type="entry name" value="Cysteine proteinases"/>
    <property type="match status" value="1"/>
</dbReference>
<feature type="chain" id="PRO_5039066013" evidence="7">
    <location>
        <begin position="27"/>
        <end position="393"/>
    </location>
</feature>
<evidence type="ECO:0000256" key="1">
    <source>
        <dbReference type="ARBA" id="ARBA00007074"/>
    </source>
</evidence>
<gene>
    <name evidence="9" type="ORF">H9697_06335</name>
</gene>
<keyword evidence="7" id="KW-0732">Signal</keyword>
<reference evidence="9" key="2">
    <citation type="submission" date="2021-04" db="EMBL/GenBank/DDBJ databases">
        <authorList>
            <person name="Gilroy R."/>
        </authorList>
    </citation>
    <scope>NUCLEOTIDE SEQUENCE</scope>
    <source>
        <strain evidence="9">CHK196-7946</strain>
    </source>
</reference>
<evidence type="ECO:0000259" key="8">
    <source>
        <dbReference type="PROSITE" id="PS51935"/>
    </source>
</evidence>
<feature type="region of interest" description="Disordered" evidence="6">
    <location>
        <begin position="215"/>
        <end position="293"/>
    </location>
</feature>
<comment type="caution">
    <text evidence="9">The sequence shown here is derived from an EMBL/GenBank/DDBJ whole genome shotgun (WGS) entry which is preliminary data.</text>
</comment>
<feature type="compositionally biased region" description="Basic and acidic residues" evidence="6">
    <location>
        <begin position="215"/>
        <end position="225"/>
    </location>
</feature>
<feature type="coiled-coil region" evidence="5">
    <location>
        <begin position="32"/>
        <end position="87"/>
    </location>
</feature>
<evidence type="ECO:0000256" key="4">
    <source>
        <dbReference type="ARBA" id="ARBA00022807"/>
    </source>
</evidence>
<dbReference type="GO" id="GO:0008234">
    <property type="term" value="F:cysteine-type peptidase activity"/>
    <property type="evidence" value="ECO:0007669"/>
    <property type="project" value="UniProtKB-KW"/>
</dbReference>
<feature type="signal peptide" evidence="7">
    <location>
        <begin position="1"/>
        <end position="26"/>
    </location>
</feature>
<evidence type="ECO:0000256" key="6">
    <source>
        <dbReference type="SAM" id="MobiDB-lite"/>
    </source>
</evidence>
<sequence>MKFRKVKQVLIVSALVCSMSAVPVYAAPEGSIDSLEDEQSELKDQKNDAQDELNSLQTQLETLLSKVAELEDKLISTGQKISQAKDDLVVAEEKRQDQYDSMKLRIKYMYESGGDTAALEKVLTSGDITSMLTQAEYSQQVHNYDRAQLKEYADTVQEIQDLEDTLETEMTDLQALEADYQEQQDELNTTIASKQDEISNLDGMIQEAARKIVAERQRQEEEARQQQEAASNDSNGGEQDNAPADSPQTSAPSQDVQTPSEDNGGGDDSYEEPAQDTGGGSEPSYDSSSGNAAVDRAMSKQGLPYAWGEAGPDSFDCSGLVSYALTGSYVHTWTTYDFMSWPRVSDPQPGDVCTTSTHCGLYIGGGMMVHAPHSGDVVKVSPVQSGMIYVRRP</sequence>
<comment type="similarity">
    <text evidence="1">Belongs to the peptidase C40 family.</text>
</comment>
<accession>A0A9D2Q7W7</accession>
<dbReference type="InterPro" id="IPR000064">
    <property type="entry name" value="NLP_P60_dom"/>
</dbReference>
<keyword evidence="4" id="KW-0788">Thiol protease</keyword>